<dbReference type="AlphaFoldDB" id="L9VES3"/>
<dbReference type="EMBL" id="AOHW01000056">
    <property type="protein sequence ID" value="ELY35526.1"/>
    <property type="molecule type" value="Genomic_DNA"/>
</dbReference>
<gene>
    <name evidence="1" type="ORF">C496_23156</name>
</gene>
<reference evidence="1 2" key="1">
    <citation type="journal article" date="2014" name="PLoS Genet.">
        <title>Phylogenetically driven sequencing of extremely halophilic archaea reveals strategies for static and dynamic osmo-response.</title>
        <authorList>
            <person name="Becker E.A."/>
            <person name="Seitzer P.M."/>
            <person name="Tritt A."/>
            <person name="Larsen D."/>
            <person name="Krusor M."/>
            <person name="Yao A.I."/>
            <person name="Wu D."/>
            <person name="Madern D."/>
            <person name="Eisen J.A."/>
            <person name="Darling A.E."/>
            <person name="Facciotti M.T."/>
        </authorList>
    </citation>
    <scope>NUCLEOTIDE SEQUENCE [LARGE SCALE GENOMIC DNA]</scope>
    <source>
        <strain evidence="1 2">GA33</strain>
    </source>
</reference>
<dbReference type="Proteomes" id="UP000011599">
    <property type="component" value="Unassembled WGS sequence"/>
</dbReference>
<evidence type="ECO:0000313" key="1">
    <source>
        <dbReference type="EMBL" id="ELY35526.1"/>
    </source>
</evidence>
<name>L9VES3_9EURY</name>
<proteinExistence type="predicted"/>
<accession>L9VES3</accession>
<evidence type="ECO:0000313" key="2">
    <source>
        <dbReference type="Proteomes" id="UP000011599"/>
    </source>
</evidence>
<comment type="caution">
    <text evidence="1">The sequence shown here is derived from an EMBL/GenBank/DDBJ whole genome shotgun (WGS) entry which is preliminary data.</text>
</comment>
<protein>
    <submittedName>
        <fullName evidence="1">Uncharacterized protein</fullName>
    </submittedName>
</protein>
<sequence length="79" mass="9146">MKRPVLGQFIFNSSPANERSKIQLNRSRPLEPFCDFVPLRPKAWNVRMIIVGIRPDEAFEQEPFLRDGAFGGELSREIE</sequence>
<dbReference type="PATRIC" id="fig|1114856.3.peg.4782"/>
<organism evidence="1 2">
    <name type="scientific">Natronorubrum tibetense GA33</name>
    <dbReference type="NCBI Taxonomy" id="1114856"/>
    <lineage>
        <taxon>Archaea</taxon>
        <taxon>Methanobacteriati</taxon>
        <taxon>Methanobacteriota</taxon>
        <taxon>Stenosarchaea group</taxon>
        <taxon>Halobacteria</taxon>
        <taxon>Halobacteriales</taxon>
        <taxon>Natrialbaceae</taxon>
        <taxon>Natronorubrum</taxon>
    </lineage>
</organism>
<keyword evidence="2" id="KW-1185">Reference proteome</keyword>